<sequence>MKTLKIFLILLCALALNACETFVEGVDEKDPTRPVDADLSLVMTGMEVEYLSTLEGEMARTAGLWTGYFTGSDRQYINLYNYLTTAGDYDSPWGNVYTFTFKQARIVQEKATAINNKLSLGVGQIVEAHVIGTAAGVWGDVPYVEAIKHESFPNPKYDAQAEVFTKLIALLDDAIGNLSSGVGDLNGEFLSGGGAPGVVLSGVPAKWIKVANSLKARYYLYQKNYAKALESANAGVNDLASNLMAPHGTTNDQDRNIYFDFHERQRSGYLTAKNAFLALMLDPAVATSRNNTKTNETTRFKLFYSKSADGDYDINVSDEVPSYFGTAASFPLMSAFENKLIAAECAARLNGVAAGLAVLNEHRALLRAEYPTGTYTDFVAGDFTSGGLENADGKGDLDALLREILEEKYVSLYGQIEVFNEIRRTNNAVGVPPNSGDRIPQRFLYSQNEINANTSTPNPIPDLYTKTSIFQ</sequence>
<dbReference type="InterPro" id="IPR041662">
    <property type="entry name" value="SusD-like_2"/>
</dbReference>
<keyword evidence="3" id="KW-0449">Lipoprotein</keyword>
<evidence type="ECO:0000256" key="2">
    <source>
        <dbReference type="SAM" id="SignalP"/>
    </source>
</evidence>
<reference evidence="3 4" key="1">
    <citation type="submission" date="2021-01" db="EMBL/GenBank/DDBJ databases">
        <title>Chryseolinea sp. Jin1 Genome sequencing and assembly.</title>
        <authorList>
            <person name="Kim I."/>
        </authorList>
    </citation>
    <scope>NUCLEOTIDE SEQUENCE [LARGE SCALE GENOMIC DNA]</scope>
    <source>
        <strain evidence="3 4">Jin1</strain>
    </source>
</reference>
<evidence type="ECO:0000256" key="1">
    <source>
        <dbReference type="SAM" id="MobiDB-lite"/>
    </source>
</evidence>
<keyword evidence="2" id="KW-0732">Signal</keyword>
<organism evidence="3 4">
    <name type="scientific">Chryseolinea lacunae</name>
    <dbReference type="NCBI Taxonomy" id="2801331"/>
    <lineage>
        <taxon>Bacteria</taxon>
        <taxon>Pseudomonadati</taxon>
        <taxon>Bacteroidota</taxon>
        <taxon>Cytophagia</taxon>
        <taxon>Cytophagales</taxon>
        <taxon>Fulvivirgaceae</taxon>
        <taxon>Chryseolinea</taxon>
    </lineage>
</organism>
<feature type="signal peptide" evidence="2">
    <location>
        <begin position="1"/>
        <end position="18"/>
    </location>
</feature>
<feature type="chain" id="PRO_5046351170" evidence="2">
    <location>
        <begin position="19"/>
        <end position="471"/>
    </location>
</feature>
<keyword evidence="4" id="KW-1185">Reference proteome</keyword>
<dbReference type="Pfam" id="PF12771">
    <property type="entry name" value="SusD-like_2"/>
    <property type="match status" value="1"/>
</dbReference>
<feature type="region of interest" description="Disordered" evidence="1">
    <location>
        <begin position="451"/>
        <end position="471"/>
    </location>
</feature>
<dbReference type="SUPFAM" id="SSF48452">
    <property type="entry name" value="TPR-like"/>
    <property type="match status" value="1"/>
</dbReference>
<name>A0ABS1KNC2_9BACT</name>
<proteinExistence type="predicted"/>
<dbReference type="Proteomes" id="UP000613030">
    <property type="component" value="Unassembled WGS sequence"/>
</dbReference>
<dbReference type="RefSeq" id="WP_202008215.1">
    <property type="nucleotide sequence ID" value="NZ_JAERRB010000002.1"/>
</dbReference>
<accession>A0ABS1KNC2</accession>
<dbReference type="InterPro" id="IPR011990">
    <property type="entry name" value="TPR-like_helical_dom_sf"/>
</dbReference>
<comment type="caution">
    <text evidence="3">The sequence shown here is derived from an EMBL/GenBank/DDBJ whole genome shotgun (WGS) entry which is preliminary data.</text>
</comment>
<dbReference type="Gene3D" id="1.25.40.390">
    <property type="match status" value="1"/>
</dbReference>
<evidence type="ECO:0000313" key="4">
    <source>
        <dbReference type="Proteomes" id="UP000613030"/>
    </source>
</evidence>
<protein>
    <submittedName>
        <fullName evidence="3">SusD/RagB family nutrient-binding outer membrane lipoprotein</fullName>
    </submittedName>
</protein>
<gene>
    <name evidence="3" type="ORF">JI741_06390</name>
</gene>
<dbReference type="EMBL" id="JAERRB010000002">
    <property type="protein sequence ID" value="MBL0740839.1"/>
    <property type="molecule type" value="Genomic_DNA"/>
</dbReference>
<evidence type="ECO:0000313" key="3">
    <source>
        <dbReference type="EMBL" id="MBL0740839.1"/>
    </source>
</evidence>